<evidence type="ECO:0000313" key="1">
    <source>
        <dbReference type="EMBL" id="OKX79972.1"/>
    </source>
</evidence>
<organism evidence="1 2">
    <name type="scientific">Corynebacterium glutamicum</name>
    <name type="common">Brevibacterium saccharolyticum</name>
    <dbReference type="NCBI Taxonomy" id="1718"/>
    <lineage>
        <taxon>Bacteria</taxon>
        <taxon>Bacillati</taxon>
        <taxon>Actinomycetota</taxon>
        <taxon>Actinomycetes</taxon>
        <taxon>Mycobacteriales</taxon>
        <taxon>Corynebacteriaceae</taxon>
        <taxon>Corynebacterium</taxon>
    </lineage>
</organism>
<dbReference type="RefSeq" id="WP_003857721.1">
    <property type="nucleotide sequence ID" value="NZ_JAAOYN010000001.1"/>
</dbReference>
<sequence>MKTRKGLTLLGIGTTFILIMAGCSQSTESPLLSFLESSDFEKPVVNLAEVYGNEWTDFALICPGATTSHIAETLDLEASQLPVFEGADQTVILYGDKDAEDRVVESDSFDPADVVLCDSTTPLASMFNSPTITFTKGAQGEWLAQTLDVGSGT</sequence>
<accession>A0AB36IBA6</accession>
<dbReference type="AlphaFoldDB" id="A0AB36IBA6"/>
<evidence type="ECO:0000313" key="2">
    <source>
        <dbReference type="Proteomes" id="UP000186091"/>
    </source>
</evidence>
<dbReference type="Proteomes" id="UP000186091">
    <property type="component" value="Unassembled WGS sequence"/>
</dbReference>
<protein>
    <submittedName>
        <fullName evidence="1">Uncharacterized protein</fullName>
    </submittedName>
</protein>
<reference evidence="1 2" key="1">
    <citation type="submission" date="2015-12" db="EMBL/GenBank/DDBJ databases">
        <title>Genome sequence of Corynebacterium AS 1.542.</title>
        <authorList>
            <person name="Yang J."/>
            <person name="Yang S."/>
        </authorList>
    </citation>
    <scope>NUCLEOTIDE SEQUENCE [LARGE SCALE GENOMIC DNA]</scope>
    <source>
        <strain evidence="1 2">AS 1.542</strain>
    </source>
</reference>
<name>A0AB36IBA6_CORGT</name>
<proteinExistence type="predicted"/>
<dbReference type="EMBL" id="LOQT01000022">
    <property type="protein sequence ID" value="OKX79972.1"/>
    <property type="molecule type" value="Genomic_DNA"/>
</dbReference>
<dbReference type="PROSITE" id="PS51257">
    <property type="entry name" value="PROKAR_LIPOPROTEIN"/>
    <property type="match status" value="1"/>
</dbReference>
<comment type="caution">
    <text evidence="1">The sequence shown here is derived from an EMBL/GenBank/DDBJ whole genome shotgun (WGS) entry which is preliminary data.</text>
</comment>
<gene>
    <name evidence="1" type="ORF">AUP69_09815</name>
</gene>